<feature type="domain" description="Chaplin" evidence="5">
    <location>
        <begin position="97"/>
        <end position="137"/>
    </location>
</feature>
<evidence type="ECO:0000256" key="4">
    <source>
        <dbReference type="SAM" id="SignalP"/>
    </source>
</evidence>
<keyword evidence="4" id="KW-0732">Signal</keyword>
<comment type="caution">
    <text evidence="6">The sequence shown here is derived from an EMBL/GenBank/DDBJ whole genome shotgun (WGS) entry which is preliminary data.</text>
</comment>
<evidence type="ECO:0000256" key="3">
    <source>
        <dbReference type="ARBA" id="ARBA00023087"/>
    </source>
</evidence>
<dbReference type="Pfam" id="PF03777">
    <property type="entry name" value="ChpA-C"/>
    <property type="match status" value="3"/>
</dbReference>
<gene>
    <name evidence="6" type="ORF">Afil01_60370</name>
</gene>
<keyword evidence="1" id="KW-0964">Secreted</keyword>
<feature type="domain" description="Chaplin" evidence="5">
    <location>
        <begin position="205"/>
        <end position="245"/>
    </location>
</feature>
<evidence type="ECO:0000256" key="2">
    <source>
        <dbReference type="ARBA" id="ARBA00022889"/>
    </source>
</evidence>
<dbReference type="PROSITE" id="PS51884">
    <property type="entry name" value="CHAPLIN"/>
    <property type="match status" value="3"/>
</dbReference>
<protein>
    <recommendedName>
        <fullName evidence="5">Chaplin domain-containing protein</fullName>
    </recommendedName>
</protein>
<evidence type="ECO:0000313" key="6">
    <source>
        <dbReference type="EMBL" id="GLZ81230.1"/>
    </source>
</evidence>
<name>A0A9W6WDV5_9ACTN</name>
<feature type="signal peptide" evidence="4">
    <location>
        <begin position="1"/>
        <end position="33"/>
    </location>
</feature>
<dbReference type="AlphaFoldDB" id="A0A9W6WDV5"/>
<evidence type="ECO:0000259" key="5">
    <source>
        <dbReference type="PROSITE" id="PS51884"/>
    </source>
</evidence>
<organism evidence="6 7">
    <name type="scientific">Actinorhabdospora filicis</name>
    <dbReference type="NCBI Taxonomy" id="1785913"/>
    <lineage>
        <taxon>Bacteria</taxon>
        <taxon>Bacillati</taxon>
        <taxon>Actinomycetota</taxon>
        <taxon>Actinomycetes</taxon>
        <taxon>Micromonosporales</taxon>
        <taxon>Micromonosporaceae</taxon>
        <taxon>Actinorhabdospora</taxon>
    </lineage>
</organism>
<sequence>MESMKKAWARTTVRAGVIAAGLLLIAGSGVANAAQLMSGGNSFGANGTQVLSPIQSTVDLCGTRLGLGGPASTACLGNSAAALIGPGGIADMHAHDNAGILNGTQLQLPTQIPVNACGVAVTVLGAANASCVGGSSTAVLAGPQASMHTMGNHGVLNGTQLLAPIQIPINVCGVSVSVLATANATCAGSGALAAEGVPSSRTAVNNGAANGNQFAVPVQIPINVCGNAIAIVSAADATCGAGPTILPATRGASTGTGVLSGLPGAGLLPAVTPVTNLSNGTVTTAGEDDLVADLTSLGNGVLGNGNQLWAPVQVPANTTGNALGLGAGTHAGSLGGAVAAQ</sequence>
<keyword evidence="3" id="KW-0034">Amyloid</keyword>
<keyword evidence="2" id="KW-0130">Cell adhesion</keyword>
<accession>A0A9W6WDV5</accession>
<reference evidence="6" key="1">
    <citation type="submission" date="2023-03" db="EMBL/GenBank/DDBJ databases">
        <title>Actinorhabdospora filicis NBRC 111898.</title>
        <authorList>
            <person name="Ichikawa N."/>
            <person name="Sato H."/>
            <person name="Tonouchi N."/>
        </authorList>
    </citation>
    <scope>NUCLEOTIDE SEQUENCE</scope>
    <source>
        <strain evidence="6">NBRC 111898</strain>
    </source>
</reference>
<evidence type="ECO:0000313" key="7">
    <source>
        <dbReference type="Proteomes" id="UP001165079"/>
    </source>
</evidence>
<dbReference type="GO" id="GO:0007155">
    <property type="term" value="P:cell adhesion"/>
    <property type="evidence" value="ECO:0007669"/>
    <property type="project" value="UniProtKB-KW"/>
</dbReference>
<keyword evidence="1" id="KW-0134">Cell wall</keyword>
<dbReference type="InterPro" id="IPR005528">
    <property type="entry name" value="ChpA-H"/>
</dbReference>
<proteinExistence type="predicted"/>
<dbReference type="Proteomes" id="UP001165079">
    <property type="component" value="Unassembled WGS sequence"/>
</dbReference>
<feature type="chain" id="PRO_5040972567" description="Chaplin domain-containing protein" evidence="4">
    <location>
        <begin position="34"/>
        <end position="341"/>
    </location>
</feature>
<keyword evidence="7" id="KW-1185">Reference proteome</keyword>
<evidence type="ECO:0000256" key="1">
    <source>
        <dbReference type="ARBA" id="ARBA00022512"/>
    </source>
</evidence>
<feature type="domain" description="Chaplin" evidence="5">
    <location>
        <begin position="152"/>
        <end position="192"/>
    </location>
</feature>
<dbReference type="EMBL" id="BSTX01000005">
    <property type="protein sequence ID" value="GLZ81230.1"/>
    <property type="molecule type" value="Genomic_DNA"/>
</dbReference>